<dbReference type="GO" id="GO:0016192">
    <property type="term" value="P:vesicle-mediated transport"/>
    <property type="evidence" value="ECO:0007669"/>
    <property type="project" value="UniProtKB-ARBA"/>
</dbReference>
<dbReference type="EMBL" id="JQFK01000006">
    <property type="protein sequence ID" value="KGK39734.1"/>
    <property type="molecule type" value="Genomic_DNA"/>
</dbReference>
<evidence type="ECO:0000256" key="1">
    <source>
        <dbReference type="ARBA" id="ARBA00004141"/>
    </source>
</evidence>
<dbReference type="GO" id="GO:0032012">
    <property type="term" value="P:regulation of ARF protein signal transduction"/>
    <property type="evidence" value="ECO:0007669"/>
    <property type="project" value="InterPro"/>
</dbReference>
<dbReference type="InterPro" id="IPR056604">
    <property type="entry name" value="GBF1-like_TPR"/>
</dbReference>
<comment type="caution">
    <text evidence="9">The sequence shown here is derived from an EMBL/GenBank/DDBJ whole genome shotgun (WGS) entry which is preliminary data.</text>
</comment>
<feature type="repeat" description="Solcar" evidence="5">
    <location>
        <begin position="1711"/>
        <end position="1800"/>
    </location>
</feature>
<feature type="compositionally biased region" description="Basic and acidic residues" evidence="6">
    <location>
        <begin position="317"/>
        <end position="360"/>
    </location>
</feature>
<dbReference type="PROSITE" id="PS50190">
    <property type="entry name" value="SEC7"/>
    <property type="match status" value="1"/>
</dbReference>
<evidence type="ECO:0000256" key="4">
    <source>
        <dbReference type="ARBA" id="ARBA00023136"/>
    </source>
</evidence>
<dbReference type="Proteomes" id="UP000029867">
    <property type="component" value="Unassembled WGS sequence"/>
</dbReference>
<dbReference type="Pfam" id="PF23325">
    <property type="entry name" value="TPR_28"/>
    <property type="match status" value="1"/>
</dbReference>
<dbReference type="InterPro" id="IPR023395">
    <property type="entry name" value="MCP_dom_sf"/>
</dbReference>
<evidence type="ECO:0000256" key="7">
    <source>
        <dbReference type="SAM" id="Phobius"/>
    </source>
</evidence>
<dbReference type="Gene3D" id="1.50.40.10">
    <property type="entry name" value="Mitochondrial carrier domain"/>
    <property type="match status" value="1"/>
</dbReference>
<dbReference type="SUPFAM" id="SSF48425">
    <property type="entry name" value="Sec7 domain"/>
    <property type="match status" value="1"/>
</dbReference>
<evidence type="ECO:0000256" key="2">
    <source>
        <dbReference type="ARBA" id="ARBA00022692"/>
    </source>
</evidence>
<feature type="compositionally biased region" description="Low complexity" evidence="6">
    <location>
        <begin position="97"/>
        <end position="107"/>
    </location>
</feature>
<dbReference type="SUPFAM" id="SSF103506">
    <property type="entry name" value="Mitochondrial carrier"/>
    <property type="match status" value="1"/>
</dbReference>
<evidence type="ECO:0000259" key="8">
    <source>
        <dbReference type="PROSITE" id="PS50190"/>
    </source>
</evidence>
<dbReference type="InterPro" id="IPR023394">
    <property type="entry name" value="Sec7_C_sf"/>
</dbReference>
<gene>
    <name evidence="9" type="ORF">JL09_g1029</name>
</gene>
<dbReference type="GO" id="GO:0005085">
    <property type="term" value="F:guanyl-nucleotide exchange factor activity"/>
    <property type="evidence" value="ECO:0007669"/>
    <property type="project" value="InterPro"/>
</dbReference>
<dbReference type="SMART" id="SM00222">
    <property type="entry name" value="Sec7"/>
    <property type="match status" value="1"/>
</dbReference>
<dbReference type="InterPro" id="IPR035999">
    <property type="entry name" value="Sec7_dom_sf"/>
</dbReference>
<dbReference type="Pfam" id="PF00153">
    <property type="entry name" value="Mito_carr"/>
    <property type="match status" value="1"/>
</dbReference>
<feature type="transmembrane region" description="Helical" evidence="7">
    <location>
        <begin position="1767"/>
        <end position="1793"/>
    </location>
</feature>
<dbReference type="Pfam" id="PF01369">
    <property type="entry name" value="Sec7"/>
    <property type="match status" value="1"/>
</dbReference>
<keyword evidence="4 5" id="KW-0472">Membrane</keyword>
<feature type="compositionally biased region" description="Basic and acidic residues" evidence="6">
    <location>
        <begin position="1560"/>
        <end position="1569"/>
    </location>
</feature>
<dbReference type="Pfam" id="PF12783">
    <property type="entry name" value="Sec7-like_HUS"/>
    <property type="match status" value="1"/>
</dbReference>
<evidence type="ECO:0000256" key="5">
    <source>
        <dbReference type="PROSITE-ProRule" id="PRU00282"/>
    </source>
</evidence>
<evidence type="ECO:0000256" key="3">
    <source>
        <dbReference type="ARBA" id="ARBA00022989"/>
    </source>
</evidence>
<organism evidence="9 10">
    <name type="scientific">Pichia kudriavzevii</name>
    <name type="common">Yeast</name>
    <name type="synonym">Issatchenkia orientalis</name>
    <dbReference type="NCBI Taxonomy" id="4909"/>
    <lineage>
        <taxon>Eukaryota</taxon>
        <taxon>Fungi</taxon>
        <taxon>Dikarya</taxon>
        <taxon>Ascomycota</taxon>
        <taxon>Saccharomycotina</taxon>
        <taxon>Pichiomycetes</taxon>
        <taxon>Pichiales</taxon>
        <taxon>Pichiaceae</taxon>
        <taxon>Pichia</taxon>
    </lineage>
</organism>
<name>A0A099P630_PICKU</name>
<feature type="region of interest" description="Disordered" evidence="6">
    <location>
        <begin position="1"/>
        <end position="20"/>
    </location>
</feature>
<sequence>MSIASASGKEGSHGFMSSHDIPIPNEDNLASIDPLAFVIQECTFISSSMRKNNRSTSNPFASILLNQFLTDSSYPDDSILQSSGSSGNLNNFPKVPKSSSASSKNNAARFKDDDPFLSGFVELRSILSETDDISLIDIITLLQPFLVVIKSPSTSCYITSITISSLTKFFKYNIINENQSNIVQALSQIVSTLSHCRFEGADQTQDDILLVKIIQLLEAIVISKLGSLLTDDSMYEIISTCFSLAINTRRRDMLRSAAENSLLTITQVVFSKLKNLESIPEIDHNTKSSNVEFSNDLLPNDTIGRSTPVVESNDDLLQEKSNERDEEDTLVHNEQKEEEKRPTEGNVHEESNTSKGKESLELVNQEADLSPYGIPCMSEFLNHTIDIISPENKYRFTESTRALALEILNRIIEVSGAHLAKHSQLFSLISDNCCHHLVLLITSSDSMVLISSAMKLILYFSLNFPNLLKAQLELVFKSIFESILANDEVLHTSLQDFRDSVFEMSKKGKFETNSLTESEIEDLRKEFDTGKSPEIKEFFIESLSVLWCRSPYLFINLFKSYESDFERSDITDRFLQILCRLSYSDCSIVTTNSVPPICLDGLLSFVNNIYNRVKRGIAEKIDPEAAEKVSILQSYTQKSDFIDCIRIWNEKPSKGFEALHEKGFIQDPSDDKEVASFLFTNSGRVDKRKLGELLAKPTNSKLLKEFVNLLDFKNLRPDESLRILLSYFRLPGEAQQIERIVTIFSERYIECQDYTEEADEEDTEKVLPDVDSMIVLSFSIIMLNTDLYNPSVKKPMTLDDYQRNVRGTYNGTDFPSWYTEKIYYSIKEKEIIMPEEHKGSQKYFENAWHSVVAEQESKKMTDHDSVTTSWITDNGSSLSELLAFDKILFGKHCKNLISAFVIMFDDATHDSLITKMMSTIEKCAAIAIFFGMEDIVDSVIEITAHLSTLTGVKKSEYSYEVRDVLPIIELNNDKENEPSIYVSDASILFGRDYRAQLSLIVLFRILKRFNYKVTKGWYYLTKAILKLFEIGMFDPNVFKDFQKKLQFDQLAKPPAEFRLNESDVNKDGGLFSTFSSFMKGITTETPEPTREEIEITISCLEFIDTIGVKDVFFQVSKIKDNENMNKLTQILLALLPHKSDSTERFFAEESLLLLELCVCYLIITKNNKLINQVFSKCDSIISDTNEMKMSTICRILSYKLLLLNVCQKNENNKSVLKSTVEYIFALSKNSRDSFVKHGISVLIPLEQLALTKESWCSKEVLFSDTYWNIIRIIASLPKNTESVYIFIFTVVKQHTQIIEYRNFMNILGLLDEISAVGAYGAQWEHEYDKLIDSGVNVIDKKNPFQHLVDIGIKSITLTSDLGKVIKTESFQKSVEERKETNQNIVVSWYPLIEAISHQCYNPCRQIRNHALNVLGQLLLKSSTIPLEELSIDKIFEAACLRLLVELMKPEVNGTDVKGMTKTQRDVIGLSGKVIITHTFKDLENAVEKLFAVSSQLLQHNRNIYPHTGHEDEIVELLRNVLMVRKSELDLTKLKGYKMDGVLKKLVEESSNLITGPSSFQDDRRNDNKEQTSGLSPRSTQVVSATSASTRAIFIQLTSIYMRTPAKLFRPARFDYLTVSRMMLANELAGKPYHIFTHSSPALLYKSVKRMGWKFIPNQVLPPLIANSAIGLILYSTYLTFLQMFTINRGWKWTISGIQPGKKDESWYSWMLSFYDCFRAGMIAGGISSIAASPVDALYSRSNYAEIVKSGVKDDGLYKYAWKKLKEIGVFGIFAGFWLSFVKESLGFGAYFAVFEIVKSKGYSSTKSVIDWFDRIRGLEVDPNDVNTRKSAKALQLTFVLFAGASAASALIGIQYPFNKVQKIHLARLEALDIFNEANKIETSKWFKLYYNSYKQTFDILNARKIKSQLTWPAFMYKGFLRYTLTSIPATSIGLLVFEISRQKLSIEIQDSLDRKLTP</sequence>
<dbReference type="VEuPathDB" id="FungiDB:C5L36_0B05690"/>
<feature type="region of interest" description="Disordered" evidence="6">
    <location>
        <begin position="1553"/>
        <end position="1582"/>
    </location>
</feature>
<dbReference type="GO" id="GO:0016020">
    <property type="term" value="C:membrane"/>
    <property type="evidence" value="ECO:0007669"/>
    <property type="project" value="UniProtKB-SubCell"/>
</dbReference>
<accession>A0A099P630</accession>
<proteinExistence type="predicted"/>
<keyword evidence="2 5" id="KW-0812">Transmembrane</keyword>
<dbReference type="Gene3D" id="1.10.1000.11">
    <property type="entry name" value="Arf Nucleotide-binding Site Opener,domain 2"/>
    <property type="match status" value="1"/>
</dbReference>
<dbReference type="HOGENOM" id="CLU_001204_0_1_1"/>
<feature type="region of interest" description="Disordered" evidence="6">
    <location>
        <begin position="84"/>
        <end position="107"/>
    </location>
</feature>
<feature type="transmembrane region" description="Helical" evidence="7">
    <location>
        <begin position="1663"/>
        <end position="1685"/>
    </location>
</feature>
<keyword evidence="3 7" id="KW-1133">Transmembrane helix</keyword>
<feature type="transmembrane region" description="Helical" evidence="7">
    <location>
        <begin position="1836"/>
        <end position="1857"/>
    </location>
</feature>
<dbReference type="PANTHER" id="PTHR10663:SF388">
    <property type="entry name" value="GOLGI-SPECIFIC BREFELDIN A-RESISTANCE GUANINE NUCLEOTIDE EXCHANGE FACTOR 1"/>
    <property type="match status" value="1"/>
</dbReference>
<dbReference type="InterPro" id="IPR032691">
    <property type="entry name" value="Mon2/Sec7/BIG1-like_HUS"/>
</dbReference>
<protein>
    <recommendedName>
        <fullName evidence="8">SEC7 domain-containing protein</fullName>
    </recommendedName>
</protein>
<dbReference type="CDD" id="cd00171">
    <property type="entry name" value="Sec7"/>
    <property type="match status" value="1"/>
</dbReference>
<dbReference type="GO" id="GO:0005794">
    <property type="term" value="C:Golgi apparatus"/>
    <property type="evidence" value="ECO:0007669"/>
    <property type="project" value="UniProtKB-ARBA"/>
</dbReference>
<dbReference type="eggNOG" id="KOG0928">
    <property type="taxonomic scope" value="Eukaryota"/>
</dbReference>
<evidence type="ECO:0000256" key="6">
    <source>
        <dbReference type="SAM" id="MobiDB-lite"/>
    </source>
</evidence>
<comment type="subcellular location">
    <subcellularLocation>
        <location evidence="1">Membrane</location>
        <topology evidence="1">Multi-pass membrane protein</topology>
    </subcellularLocation>
</comment>
<dbReference type="InterPro" id="IPR018108">
    <property type="entry name" value="MCP_transmembrane"/>
</dbReference>
<feature type="domain" description="SEC7" evidence="8">
    <location>
        <begin position="630"/>
        <end position="829"/>
    </location>
</feature>
<dbReference type="Gene3D" id="1.10.220.20">
    <property type="match status" value="1"/>
</dbReference>
<evidence type="ECO:0000313" key="9">
    <source>
        <dbReference type="EMBL" id="KGK39734.1"/>
    </source>
</evidence>
<dbReference type="PANTHER" id="PTHR10663">
    <property type="entry name" value="GUANYL-NUCLEOTIDE EXCHANGE FACTOR"/>
    <property type="match status" value="1"/>
</dbReference>
<dbReference type="InterPro" id="IPR000904">
    <property type="entry name" value="Sec7_dom"/>
</dbReference>
<reference evidence="10" key="1">
    <citation type="journal article" date="2014" name="Microb. Cell Fact.">
        <title>Exploiting Issatchenkia orientalis SD108 for succinic acid production.</title>
        <authorList>
            <person name="Xiao H."/>
            <person name="Shao Z."/>
            <person name="Jiang Y."/>
            <person name="Dole S."/>
            <person name="Zhao H."/>
        </authorList>
    </citation>
    <scope>NUCLEOTIDE SEQUENCE [LARGE SCALE GENOMIC DNA]</scope>
    <source>
        <strain evidence="10">SD108</strain>
    </source>
</reference>
<evidence type="ECO:0000313" key="10">
    <source>
        <dbReference type="Proteomes" id="UP000029867"/>
    </source>
</evidence>
<feature type="region of interest" description="Disordered" evidence="6">
    <location>
        <begin position="289"/>
        <end position="360"/>
    </location>
</feature>
<dbReference type="PROSITE" id="PS50920">
    <property type="entry name" value="SOLCAR"/>
    <property type="match status" value="1"/>
</dbReference>